<proteinExistence type="predicted"/>
<name>A0A0E0P6J7_ORYRU</name>
<reference evidence="3" key="1">
    <citation type="submission" date="2013-06" db="EMBL/GenBank/DDBJ databases">
        <authorList>
            <person name="Zhao Q."/>
        </authorList>
    </citation>
    <scope>NUCLEOTIDE SEQUENCE</scope>
    <source>
        <strain evidence="3">cv. W1943</strain>
    </source>
</reference>
<feature type="region of interest" description="Disordered" evidence="1">
    <location>
        <begin position="1"/>
        <end position="38"/>
    </location>
</feature>
<accession>A0A0E0P6J7</accession>
<evidence type="ECO:0000256" key="1">
    <source>
        <dbReference type="SAM" id="MobiDB-lite"/>
    </source>
</evidence>
<evidence type="ECO:0000313" key="2">
    <source>
        <dbReference type="EnsemblPlants" id="ORUFI04G06610.2"/>
    </source>
</evidence>
<dbReference type="HOGENOM" id="CLU_2458695_0_0_1"/>
<sequence length="89" mass="9913">MGSRTQDLITKNHPLHRIQRQNTHAGSLPEKSRTRSSHAFLRTSPHSAQIGAHPSLPQPFQIRASPVPGPILLLPPDRFPAKCIRSAWI</sequence>
<dbReference type="EnsemblPlants" id="ORUFI04G06610.2">
    <property type="protein sequence ID" value="ORUFI04G06610.2"/>
    <property type="gene ID" value="ORUFI04G06610"/>
</dbReference>
<reference evidence="2" key="2">
    <citation type="submission" date="2015-06" db="UniProtKB">
        <authorList>
            <consortium name="EnsemblPlants"/>
        </authorList>
    </citation>
    <scope>IDENTIFICATION</scope>
</reference>
<dbReference type="AlphaFoldDB" id="A0A0E0P6J7"/>
<dbReference type="Proteomes" id="UP000008022">
    <property type="component" value="Unassembled WGS sequence"/>
</dbReference>
<dbReference type="Gramene" id="ORUFI04G06610.2">
    <property type="protein sequence ID" value="ORUFI04G06610.2"/>
    <property type="gene ID" value="ORUFI04G06610"/>
</dbReference>
<protein>
    <submittedName>
        <fullName evidence="2">Uncharacterized protein</fullName>
    </submittedName>
</protein>
<organism evidence="2 3">
    <name type="scientific">Oryza rufipogon</name>
    <name type="common">Brownbeard rice</name>
    <name type="synonym">Asian wild rice</name>
    <dbReference type="NCBI Taxonomy" id="4529"/>
    <lineage>
        <taxon>Eukaryota</taxon>
        <taxon>Viridiplantae</taxon>
        <taxon>Streptophyta</taxon>
        <taxon>Embryophyta</taxon>
        <taxon>Tracheophyta</taxon>
        <taxon>Spermatophyta</taxon>
        <taxon>Magnoliopsida</taxon>
        <taxon>Liliopsida</taxon>
        <taxon>Poales</taxon>
        <taxon>Poaceae</taxon>
        <taxon>BOP clade</taxon>
        <taxon>Oryzoideae</taxon>
        <taxon>Oryzeae</taxon>
        <taxon>Oryzinae</taxon>
        <taxon>Oryza</taxon>
    </lineage>
</organism>
<keyword evidence="3" id="KW-1185">Reference proteome</keyword>
<evidence type="ECO:0000313" key="3">
    <source>
        <dbReference type="Proteomes" id="UP000008022"/>
    </source>
</evidence>